<proteinExistence type="predicted"/>
<dbReference type="EMBL" id="JAGKHQ010000001">
    <property type="protein sequence ID" value="KAG7525170.1"/>
    <property type="molecule type" value="Genomic_DNA"/>
</dbReference>
<organism evidence="1 2">
    <name type="scientific">Solea senegalensis</name>
    <name type="common">Senegalese sole</name>
    <dbReference type="NCBI Taxonomy" id="28829"/>
    <lineage>
        <taxon>Eukaryota</taxon>
        <taxon>Metazoa</taxon>
        <taxon>Chordata</taxon>
        <taxon>Craniata</taxon>
        <taxon>Vertebrata</taxon>
        <taxon>Euteleostomi</taxon>
        <taxon>Actinopterygii</taxon>
        <taxon>Neopterygii</taxon>
        <taxon>Teleostei</taxon>
        <taxon>Neoteleostei</taxon>
        <taxon>Acanthomorphata</taxon>
        <taxon>Carangaria</taxon>
        <taxon>Pleuronectiformes</taxon>
        <taxon>Pleuronectoidei</taxon>
        <taxon>Soleidae</taxon>
        <taxon>Solea</taxon>
    </lineage>
</organism>
<reference evidence="1 2" key="1">
    <citation type="journal article" date="2021" name="Sci. Rep.">
        <title>Chromosome anchoring in Senegalese sole (Solea senegalensis) reveals sex-associated markers and genome rearrangements in flatfish.</title>
        <authorList>
            <person name="Guerrero-Cozar I."/>
            <person name="Gomez-Garrido J."/>
            <person name="Berbel C."/>
            <person name="Martinez-Blanch J.F."/>
            <person name="Alioto T."/>
            <person name="Claros M.G."/>
            <person name="Gagnaire P.A."/>
            <person name="Manchado M."/>
        </authorList>
    </citation>
    <scope>NUCLEOTIDE SEQUENCE [LARGE SCALE GENOMIC DNA]</scope>
    <source>
        <strain evidence="1">Sse05_10M</strain>
    </source>
</reference>
<dbReference type="AlphaFoldDB" id="A0AAV6T738"/>
<accession>A0AAV6T738</accession>
<evidence type="ECO:0000313" key="1">
    <source>
        <dbReference type="EMBL" id="KAG7525170.1"/>
    </source>
</evidence>
<dbReference type="Proteomes" id="UP000693946">
    <property type="component" value="Linkage Group LG1"/>
</dbReference>
<comment type="caution">
    <text evidence="1">The sequence shown here is derived from an EMBL/GenBank/DDBJ whole genome shotgun (WGS) entry which is preliminary data.</text>
</comment>
<keyword evidence="2" id="KW-1185">Reference proteome</keyword>
<protein>
    <submittedName>
        <fullName evidence="1">Uncharacterized protein</fullName>
    </submittedName>
</protein>
<sequence length="122" mass="13365">MYSSKCLSNKKKKKKREEQISDVVRQTRCDSTSCVKKKYGASESVGNCGNRQILSGGLFSSAPLPLRGMSLCVLTWSNHYGLGKLDSPAEGCDLVRVSAVTWLPEDRLRAAERLICAVRAGL</sequence>
<name>A0AAV6T738_SOLSE</name>
<evidence type="ECO:0000313" key="2">
    <source>
        <dbReference type="Proteomes" id="UP000693946"/>
    </source>
</evidence>
<gene>
    <name evidence="1" type="ORF">JOB18_023058</name>
</gene>